<evidence type="ECO:0000313" key="1">
    <source>
        <dbReference type="EMBL" id="CAF4966886.1"/>
    </source>
</evidence>
<accession>A0A821YJW7</accession>
<proteinExistence type="predicted"/>
<evidence type="ECO:0000313" key="2">
    <source>
        <dbReference type="Proteomes" id="UP000663848"/>
    </source>
</evidence>
<gene>
    <name evidence="1" type="ORF">QYT958_LOCUS34821</name>
</gene>
<dbReference type="Proteomes" id="UP000663848">
    <property type="component" value="Unassembled WGS sequence"/>
</dbReference>
<feature type="non-terminal residue" evidence="1">
    <location>
        <position position="1"/>
    </location>
</feature>
<organism evidence="1 2">
    <name type="scientific">Rotaria socialis</name>
    <dbReference type="NCBI Taxonomy" id="392032"/>
    <lineage>
        <taxon>Eukaryota</taxon>
        <taxon>Metazoa</taxon>
        <taxon>Spiralia</taxon>
        <taxon>Gnathifera</taxon>
        <taxon>Rotifera</taxon>
        <taxon>Eurotatoria</taxon>
        <taxon>Bdelloidea</taxon>
        <taxon>Philodinida</taxon>
        <taxon>Philodinidae</taxon>
        <taxon>Rotaria</taxon>
    </lineage>
</organism>
<protein>
    <submittedName>
        <fullName evidence="1">Uncharacterized protein</fullName>
    </submittedName>
</protein>
<sequence length="56" mass="6600">HRFGQIFKDDHFTNVQAPYVGELPPPGYTLYQEALTYVQLCPDPYANQSIYNYYPR</sequence>
<dbReference type="EMBL" id="CAJOBR010025536">
    <property type="protein sequence ID" value="CAF4966886.1"/>
    <property type="molecule type" value="Genomic_DNA"/>
</dbReference>
<dbReference type="AlphaFoldDB" id="A0A821YJW7"/>
<comment type="caution">
    <text evidence="1">The sequence shown here is derived from an EMBL/GenBank/DDBJ whole genome shotgun (WGS) entry which is preliminary data.</text>
</comment>
<name>A0A821YJW7_9BILA</name>
<reference evidence="1" key="1">
    <citation type="submission" date="2021-02" db="EMBL/GenBank/DDBJ databases">
        <authorList>
            <person name="Nowell W R."/>
        </authorList>
    </citation>
    <scope>NUCLEOTIDE SEQUENCE</scope>
</reference>